<dbReference type="GO" id="GO:0004519">
    <property type="term" value="F:endonuclease activity"/>
    <property type="evidence" value="ECO:0007669"/>
    <property type="project" value="InterPro"/>
</dbReference>
<sequence>MGTVMHVITQKRIWLAKAKWPMAANALDTWYRLIKAGNPTDFAEMKRVFPATDKVGAQHVFDIGGNKLRLIAIVQYRAQKLFIQHVLDHCEYDKGKWRE</sequence>
<proteinExistence type="predicted"/>
<dbReference type="Proteomes" id="UP001143328">
    <property type="component" value="Unassembled WGS sequence"/>
</dbReference>
<dbReference type="Pfam" id="PF09907">
    <property type="entry name" value="HigB_toxin"/>
    <property type="match status" value="1"/>
</dbReference>
<evidence type="ECO:0000313" key="2">
    <source>
        <dbReference type="Proteomes" id="UP001143328"/>
    </source>
</evidence>
<evidence type="ECO:0000313" key="1">
    <source>
        <dbReference type="EMBL" id="GLK88753.1"/>
    </source>
</evidence>
<keyword evidence="2" id="KW-1185">Reference proteome</keyword>
<organism evidence="1 2">
    <name type="scientific">Pseudomonas turukhanskensis</name>
    <dbReference type="NCBI Taxonomy" id="1806536"/>
    <lineage>
        <taxon>Bacteria</taxon>
        <taxon>Pseudomonadati</taxon>
        <taxon>Pseudomonadota</taxon>
        <taxon>Gammaproteobacteria</taxon>
        <taxon>Pseudomonadales</taxon>
        <taxon>Pseudomonadaceae</taxon>
        <taxon>Pseudomonas</taxon>
    </lineage>
</organism>
<dbReference type="EMBL" id="BSFN01000004">
    <property type="protein sequence ID" value="GLK88753.1"/>
    <property type="molecule type" value="Genomic_DNA"/>
</dbReference>
<dbReference type="GO" id="GO:0003723">
    <property type="term" value="F:RNA binding"/>
    <property type="evidence" value="ECO:0007669"/>
    <property type="project" value="InterPro"/>
</dbReference>
<name>A0A9W6NF94_9PSED</name>
<comment type="caution">
    <text evidence="1">The sequence shown here is derived from an EMBL/GenBank/DDBJ whole genome shotgun (WGS) entry which is preliminary data.</text>
</comment>
<accession>A0A9W6NF94</accession>
<reference evidence="1" key="2">
    <citation type="submission" date="2023-01" db="EMBL/GenBank/DDBJ databases">
        <authorList>
            <person name="Sun Q."/>
            <person name="Evtushenko L."/>
        </authorList>
    </citation>
    <scope>NUCLEOTIDE SEQUENCE</scope>
    <source>
        <strain evidence="1">VKM B-2935</strain>
    </source>
</reference>
<dbReference type="GO" id="GO:0110001">
    <property type="term" value="C:toxin-antitoxin complex"/>
    <property type="evidence" value="ECO:0007669"/>
    <property type="project" value="InterPro"/>
</dbReference>
<reference evidence="1" key="1">
    <citation type="journal article" date="2014" name="Int. J. Syst. Evol. Microbiol.">
        <title>Complete genome sequence of Corynebacterium casei LMG S-19264T (=DSM 44701T), isolated from a smear-ripened cheese.</title>
        <authorList>
            <consortium name="US DOE Joint Genome Institute (JGI-PGF)"/>
            <person name="Walter F."/>
            <person name="Albersmeier A."/>
            <person name="Kalinowski J."/>
            <person name="Ruckert C."/>
        </authorList>
    </citation>
    <scope>NUCLEOTIDE SEQUENCE</scope>
    <source>
        <strain evidence="1">VKM B-2935</strain>
    </source>
</reference>
<dbReference type="InterPro" id="IPR018669">
    <property type="entry name" value="Toxin_HigB"/>
</dbReference>
<protein>
    <submittedName>
        <fullName evidence="1">mRNA interferase HigB</fullName>
    </submittedName>
</protein>
<gene>
    <name evidence="1" type="primary">higB</name>
    <name evidence="1" type="ORF">GCM10017655_18150</name>
</gene>
<dbReference type="AlphaFoldDB" id="A0A9W6NF94"/>